<feature type="chain" id="PRO_5043629075" description="Protein kinase domain-containing protein" evidence="18">
    <location>
        <begin position="29"/>
        <end position="753"/>
    </location>
</feature>
<evidence type="ECO:0000256" key="4">
    <source>
        <dbReference type="ARBA" id="ARBA00022679"/>
    </source>
</evidence>
<evidence type="ECO:0000256" key="9">
    <source>
        <dbReference type="ARBA" id="ARBA00022840"/>
    </source>
</evidence>
<dbReference type="SUPFAM" id="SSF57196">
    <property type="entry name" value="EGF/Laminin"/>
    <property type="match status" value="1"/>
</dbReference>
<keyword evidence="9 15" id="KW-0067">ATP-binding</keyword>
<feature type="domain" description="EGF-like" evidence="20">
    <location>
        <begin position="316"/>
        <end position="356"/>
    </location>
</feature>
<evidence type="ECO:0000313" key="22">
    <source>
        <dbReference type="Proteomes" id="UP001497516"/>
    </source>
</evidence>
<dbReference type="Gene3D" id="2.10.25.10">
    <property type="entry name" value="Laminin"/>
    <property type="match status" value="1"/>
</dbReference>
<evidence type="ECO:0000256" key="12">
    <source>
        <dbReference type="ARBA" id="ARBA00047558"/>
    </source>
</evidence>
<sequence>MEKNTLLPLITATKLLLLLHLLLPAVTSLSRPLNNPNVIHDDCSDKCGNVTVPYPFGIGRDPKCAFSDAFLLNCTSPAAARPEVLVFRNITVTKISVEEGTLSGLIRGAYSCYNKSGPMRPYRYSNQSITLGDGPFRFSNVHNKFTVFGCDTIALIMSGDSGIFIGGCISFCDGVSAAEASRRISAASNSSVCPGNGCCQSSIPRGLKTLDFKVESSTNHSHILDSNPCDFAFLADDRDFDFGRVNLSEYPNWNPSNASTAIEWVVEEKHCKEARSNSSSYACREKSDCVYSGNGNGYRCLCSAGYRGNPYLGCQDINECEEPEKYPCHGRCKNTEGNYTCSCPIGKHGDGKVACQVSCVTTIVAVTGSIILLFTTVLLTFIMYRRRKQEKNFLLNGGMLLKHQRVRIFRELELSKATNSYDATRLLGQGGFGHVYKGILPDNTLIAIKKPKNSLVDKSQTINQEFQHEIAIVSQVNHINVVKVVGLCLETKLPLLVYEFIPNGTLSDHIHRQRSNLMSTWTNRLRIATEIAQALDYLHSLANPPIIHGDIKSTNILLDEVFRAKVADFGASVLIYPDQATAMVSKIQGTLGYLDPEYLVTGDLTPMSDVYSFGVVMVELLTGRKPHSVFSSRTEENGNLIMCFLNSVGDRNLGSIVNLEVIRGWEMEEIEAFAEVARRCLNSSGIERPAMKEVAEELGQLMRKLNEHDRTGDNDGEEGTGGESFSSISGCTEFWTGRTERPAEETQSIVAVE</sequence>
<protein>
    <recommendedName>
        <fullName evidence="23">Protein kinase domain-containing protein</fullName>
    </recommendedName>
</protein>
<evidence type="ECO:0000256" key="8">
    <source>
        <dbReference type="ARBA" id="ARBA00022777"/>
    </source>
</evidence>
<comment type="catalytic activity">
    <reaction evidence="13">
        <text>L-threonyl-[protein] + ATP = O-phospho-L-threonyl-[protein] + ADP + H(+)</text>
        <dbReference type="Rhea" id="RHEA:46608"/>
        <dbReference type="Rhea" id="RHEA-COMP:11060"/>
        <dbReference type="Rhea" id="RHEA-COMP:11605"/>
        <dbReference type="ChEBI" id="CHEBI:15378"/>
        <dbReference type="ChEBI" id="CHEBI:30013"/>
        <dbReference type="ChEBI" id="CHEBI:30616"/>
        <dbReference type="ChEBI" id="CHEBI:61977"/>
        <dbReference type="ChEBI" id="CHEBI:456216"/>
    </reaction>
</comment>
<dbReference type="Gene3D" id="1.10.510.10">
    <property type="entry name" value="Transferase(Phosphotransferase) domain 1"/>
    <property type="match status" value="1"/>
</dbReference>
<dbReference type="GO" id="GO:0005886">
    <property type="term" value="C:plasma membrane"/>
    <property type="evidence" value="ECO:0007669"/>
    <property type="project" value="TreeGrafter"/>
</dbReference>
<evidence type="ECO:0000256" key="10">
    <source>
        <dbReference type="ARBA" id="ARBA00023157"/>
    </source>
</evidence>
<dbReference type="GO" id="GO:0030247">
    <property type="term" value="F:polysaccharide binding"/>
    <property type="evidence" value="ECO:0007669"/>
    <property type="project" value="InterPro"/>
</dbReference>
<keyword evidence="22" id="KW-1185">Reference proteome</keyword>
<dbReference type="CDD" id="cd00054">
    <property type="entry name" value="EGF_CA"/>
    <property type="match status" value="1"/>
</dbReference>
<feature type="binding site" evidence="15">
    <location>
        <position position="450"/>
    </location>
    <ligand>
        <name>ATP</name>
        <dbReference type="ChEBI" id="CHEBI:30616"/>
    </ligand>
</feature>
<dbReference type="PANTHER" id="PTHR27005:SF315">
    <property type="entry name" value="PROTEIN KINASE DOMAIN-CONTAINING PROTEIN"/>
    <property type="match status" value="1"/>
</dbReference>
<dbReference type="CDD" id="cd14066">
    <property type="entry name" value="STKc_IRAK"/>
    <property type="match status" value="1"/>
</dbReference>
<accession>A0AAV2G1M2</accession>
<dbReference type="Proteomes" id="UP001497516">
    <property type="component" value="Chromosome 7"/>
</dbReference>
<dbReference type="PROSITE" id="PS01187">
    <property type="entry name" value="EGF_CA"/>
    <property type="match status" value="1"/>
</dbReference>
<dbReference type="InterPro" id="IPR008271">
    <property type="entry name" value="Ser/Thr_kinase_AS"/>
</dbReference>
<dbReference type="PANTHER" id="PTHR27005">
    <property type="entry name" value="WALL-ASSOCIATED RECEPTOR KINASE-LIKE 21"/>
    <property type="match status" value="1"/>
</dbReference>
<dbReference type="Pfam" id="PF00069">
    <property type="entry name" value="Pkinase"/>
    <property type="match status" value="1"/>
</dbReference>
<keyword evidence="8" id="KW-0418">Kinase</keyword>
<evidence type="ECO:0000256" key="17">
    <source>
        <dbReference type="SAM" id="Phobius"/>
    </source>
</evidence>
<dbReference type="InterPro" id="IPR000719">
    <property type="entry name" value="Prot_kinase_dom"/>
</dbReference>
<dbReference type="GO" id="GO:0007166">
    <property type="term" value="P:cell surface receptor signaling pathway"/>
    <property type="evidence" value="ECO:0007669"/>
    <property type="project" value="InterPro"/>
</dbReference>
<dbReference type="InterPro" id="IPR000152">
    <property type="entry name" value="EGF-type_Asp/Asn_hydroxyl_site"/>
</dbReference>
<dbReference type="PROSITE" id="PS00010">
    <property type="entry name" value="ASX_HYDROXYL"/>
    <property type="match status" value="1"/>
</dbReference>
<evidence type="ECO:0000256" key="2">
    <source>
        <dbReference type="ARBA" id="ARBA00022527"/>
    </source>
</evidence>
<keyword evidence="17" id="KW-0812">Transmembrane</keyword>
<organism evidence="21 22">
    <name type="scientific">Linum trigynum</name>
    <dbReference type="NCBI Taxonomy" id="586398"/>
    <lineage>
        <taxon>Eukaryota</taxon>
        <taxon>Viridiplantae</taxon>
        <taxon>Streptophyta</taxon>
        <taxon>Embryophyta</taxon>
        <taxon>Tracheophyta</taxon>
        <taxon>Spermatophyta</taxon>
        <taxon>Magnoliopsida</taxon>
        <taxon>eudicotyledons</taxon>
        <taxon>Gunneridae</taxon>
        <taxon>Pentapetalae</taxon>
        <taxon>rosids</taxon>
        <taxon>fabids</taxon>
        <taxon>Malpighiales</taxon>
        <taxon>Linaceae</taxon>
        <taxon>Linum</taxon>
    </lineage>
</organism>
<dbReference type="InterPro" id="IPR025287">
    <property type="entry name" value="WAK_GUB"/>
</dbReference>
<dbReference type="Pfam" id="PF13947">
    <property type="entry name" value="GUB_WAK_bind"/>
    <property type="match status" value="1"/>
</dbReference>
<name>A0AAV2G1M2_9ROSI</name>
<dbReference type="InterPro" id="IPR018097">
    <property type="entry name" value="EGF_Ca-bd_CS"/>
</dbReference>
<dbReference type="GO" id="GO:0005524">
    <property type="term" value="F:ATP binding"/>
    <property type="evidence" value="ECO:0007669"/>
    <property type="project" value="UniProtKB-UniRule"/>
</dbReference>
<evidence type="ECO:0008006" key="23">
    <source>
        <dbReference type="Google" id="ProtNLM"/>
    </source>
</evidence>
<dbReference type="AlphaFoldDB" id="A0AAV2G1M2"/>
<dbReference type="FunFam" id="1.10.510.10:FF:000084">
    <property type="entry name" value="Wall-associated receptor kinase 2"/>
    <property type="match status" value="1"/>
</dbReference>
<keyword evidence="11" id="KW-0325">Glycoprotein</keyword>
<keyword evidence="17" id="KW-0472">Membrane</keyword>
<keyword evidence="4" id="KW-0808">Transferase</keyword>
<keyword evidence="7 15" id="KW-0547">Nucleotide-binding</keyword>
<dbReference type="EMBL" id="OZ034820">
    <property type="protein sequence ID" value="CAL1404496.1"/>
    <property type="molecule type" value="Genomic_DNA"/>
</dbReference>
<evidence type="ECO:0000259" key="20">
    <source>
        <dbReference type="PROSITE" id="PS50026"/>
    </source>
</evidence>
<feature type="domain" description="Protein kinase" evidence="19">
    <location>
        <begin position="421"/>
        <end position="702"/>
    </location>
</feature>
<evidence type="ECO:0000259" key="19">
    <source>
        <dbReference type="PROSITE" id="PS50011"/>
    </source>
</evidence>
<dbReference type="PROSITE" id="PS50011">
    <property type="entry name" value="PROTEIN_KINASE_DOM"/>
    <property type="match status" value="1"/>
</dbReference>
<evidence type="ECO:0000256" key="6">
    <source>
        <dbReference type="ARBA" id="ARBA00022737"/>
    </source>
</evidence>
<dbReference type="InterPro" id="IPR000742">
    <property type="entry name" value="EGF"/>
</dbReference>
<dbReference type="InterPro" id="IPR001881">
    <property type="entry name" value="EGF-like_Ca-bd_dom"/>
</dbReference>
<dbReference type="FunFam" id="2.10.25.10:FF:000038">
    <property type="entry name" value="Fibrillin 2"/>
    <property type="match status" value="1"/>
</dbReference>
<evidence type="ECO:0000256" key="16">
    <source>
        <dbReference type="SAM" id="MobiDB-lite"/>
    </source>
</evidence>
<dbReference type="GO" id="GO:0004674">
    <property type="term" value="F:protein serine/threonine kinase activity"/>
    <property type="evidence" value="ECO:0007669"/>
    <property type="project" value="UniProtKB-KW"/>
</dbReference>
<dbReference type="SMART" id="SM00181">
    <property type="entry name" value="EGF"/>
    <property type="match status" value="2"/>
</dbReference>
<evidence type="ECO:0000256" key="14">
    <source>
        <dbReference type="PROSITE-ProRule" id="PRU00076"/>
    </source>
</evidence>
<dbReference type="GO" id="GO:0005509">
    <property type="term" value="F:calcium ion binding"/>
    <property type="evidence" value="ECO:0007669"/>
    <property type="project" value="InterPro"/>
</dbReference>
<dbReference type="PROSITE" id="PS01186">
    <property type="entry name" value="EGF_2"/>
    <property type="match status" value="1"/>
</dbReference>
<keyword evidence="3 14" id="KW-0245">EGF-like domain</keyword>
<evidence type="ECO:0000256" key="15">
    <source>
        <dbReference type="PROSITE-ProRule" id="PRU10141"/>
    </source>
</evidence>
<reference evidence="21 22" key="1">
    <citation type="submission" date="2024-04" db="EMBL/GenBank/DDBJ databases">
        <authorList>
            <person name="Fracassetti M."/>
        </authorList>
    </citation>
    <scope>NUCLEOTIDE SEQUENCE [LARGE SCALE GENOMIC DNA]</scope>
</reference>
<dbReference type="SMART" id="SM00220">
    <property type="entry name" value="S_TKc"/>
    <property type="match status" value="1"/>
</dbReference>
<evidence type="ECO:0000256" key="1">
    <source>
        <dbReference type="ARBA" id="ARBA00004479"/>
    </source>
</evidence>
<dbReference type="PROSITE" id="PS50026">
    <property type="entry name" value="EGF_3"/>
    <property type="match status" value="1"/>
</dbReference>
<keyword evidence="2" id="KW-0723">Serine/threonine-protein kinase</keyword>
<evidence type="ECO:0000256" key="11">
    <source>
        <dbReference type="ARBA" id="ARBA00023180"/>
    </source>
</evidence>
<keyword evidence="5 18" id="KW-0732">Signal</keyword>
<evidence type="ECO:0000256" key="7">
    <source>
        <dbReference type="ARBA" id="ARBA00022741"/>
    </source>
</evidence>
<evidence type="ECO:0000256" key="5">
    <source>
        <dbReference type="ARBA" id="ARBA00022729"/>
    </source>
</evidence>
<dbReference type="InterPro" id="IPR017441">
    <property type="entry name" value="Protein_kinase_ATP_BS"/>
</dbReference>
<keyword evidence="6" id="KW-0677">Repeat</keyword>
<gene>
    <name evidence="21" type="ORF">LTRI10_LOCUS44350</name>
</gene>
<dbReference type="SMART" id="SM00179">
    <property type="entry name" value="EGF_CA"/>
    <property type="match status" value="1"/>
</dbReference>
<evidence type="ECO:0000313" key="21">
    <source>
        <dbReference type="EMBL" id="CAL1404496.1"/>
    </source>
</evidence>
<feature type="region of interest" description="Disordered" evidence="16">
    <location>
        <begin position="707"/>
        <end position="753"/>
    </location>
</feature>
<keyword evidence="10" id="KW-1015">Disulfide bond</keyword>
<feature type="transmembrane region" description="Helical" evidence="17">
    <location>
        <begin position="363"/>
        <end position="384"/>
    </location>
</feature>
<evidence type="ECO:0000256" key="18">
    <source>
        <dbReference type="SAM" id="SignalP"/>
    </source>
</evidence>
<dbReference type="SUPFAM" id="SSF56112">
    <property type="entry name" value="Protein kinase-like (PK-like)"/>
    <property type="match status" value="1"/>
</dbReference>
<dbReference type="InterPro" id="IPR045274">
    <property type="entry name" value="WAK-like"/>
</dbReference>
<dbReference type="PROSITE" id="PS00108">
    <property type="entry name" value="PROTEIN_KINASE_ST"/>
    <property type="match status" value="1"/>
</dbReference>
<evidence type="ECO:0000256" key="13">
    <source>
        <dbReference type="ARBA" id="ARBA00047951"/>
    </source>
</evidence>
<dbReference type="PROSITE" id="PS00107">
    <property type="entry name" value="PROTEIN_KINASE_ATP"/>
    <property type="match status" value="1"/>
</dbReference>
<comment type="caution">
    <text evidence="14">Lacks conserved residue(s) required for the propagation of feature annotation.</text>
</comment>
<comment type="subcellular location">
    <subcellularLocation>
        <location evidence="1">Membrane</location>
        <topology evidence="1">Single-pass type I membrane protein</topology>
    </subcellularLocation>
</comment>
<feature type="signal peptide" evidence="18">
    <location>
        <begin position="1"/>
        <end position="28"/>
    </location>
</feature>
<proteinExistence type="predicted"/>
<dbReference type="InterPro" id="IPR011009">
    <property type="entry name" value="Kinase-like_dom_sf"/>
</dbReference>
<keyword evidence="17" id="KW-1133">Transmembrane helix</keyword>
<evidence type="ECO:0000256" key="3">
    <source>
        <dbReference type="ARBA" id="ARBA00022536"/>
    </source>
</evidence>
<comment type="catalytic activity">
    <reaction evidence="12">
        <text>L-seryl-[protein] + ATP = O-phospho-L-seryl-[protein] + ADP + H(+)</text>
        <dbReference type="Rhea" id="RHEA:17989"/>
        <dbReference type="Rhea" id="RHEA-COMP:9863"/>
        <dbReference type="Rhea" id="RHEA-COMP:11604"/>
        <dbReference type="ChEBI" id="CHEBI:15378"/>
        <dbReference type="ChEBI" id="CHEBI:29999"/>
        <dbReference type="ChEBI" id="CHEBI:30616"/>
        <dbReference type="ChEBI" id="CHEBI:83421"/>
        <dbReference type="ChEBI" id="CHEBI:456216"/>
    </reaction>
</comment>
<dbReference type="Gene3D" id="3.30.200.20">
    <property type="entry name" value="Phosphorylase Kinase, domain 1"/>
    <property type="match status" value="1"/>
</dbReference>